<dbReference type="OrthoDB" id="9763993at2"/>
<feature type="binding site" evidence="12">
    <location>
        <position position="275"/>
    </location>
    <ligand>
        <name>[4Fe-4S] cluster</name>
        <dbReference type="ChEBI" id="CHEBI:49883"/>
        <label>2</label>
        <note>4Fe-4S-substrate</note>
    </ligand>
</feature>
<reference evidence="14 15" key="1">
    <citation type="journal article" date="2015" name="Int. J. Syst. Evol. Microbiol.">
        <title>Sporolactobacillus shoreae sp. nov. and Sporolactobacillus spathodeae sp. nov., two spore-forming lactic acid bacteria isolated from tree barks in Thailand.</title>
        <authorList>
            <person name="Thamacharoensuk T."/>
            <person name="Kitahara M."/>
            <person name="Ohkuma M."/>
            <person name="Thongchul N."/>
            <person name="Tanasupawat S."/>
        </authorList>
    </citation>
    <scope>NUCLEOTIDE SEQUENCE [LARGE SCALE GENOMIC DNA]</scope>
    <source>
        <strain evidence="14 15">BK92</strain>
    </source>
</reference>
<dbReference type="InterPro" id="IPR013785">
    <property type="entry name" value="Aldolase_TIM"/>
</dbReference>
<evidence type="ECO:0000313" key="15">
    <source>
        <dbReference type="Proteomes" id="UP000298347"/>
    </source>
</evidence>
<dbReference type="RefSeq" id="WP_135347295.1">
    <property type="nucleotide sequence ID" value="NZ_SRJD01000002.1"/>
</dbReference>
<keyword evidence="6 12" id="KW-0408">Iron</keyword>
<dbReference type="PROSITE" id="PS01305">
    <property type="entry name" value="MOAA_NIFB_PQQE"/>
    <property type="match status" value="1"/>
</dbReference>
<comment type="pathway">
    <text evidence="12">Cofactor biosynthesis; molybdopterin biosynthesis.</text>
</comment>
<dbReference type="SFLD" id="SFLDG01067">
    <property type="entry name" value="SPASM/twitch_domain_containing"/>
    <property type="match status" value="1"/>
</dbReference>
<feature type="binding site" evidence="12">
    <location>
        <position position="194"/>
    </location>
    <ligand>
        <name>S-adenosyl-L-methionine</name>
        <dbReference type="ChEBI" id="CHEBI:59789"/>
    </ligand>
</feature>
<feature type="binding site" evidence="12">
    <location>
        <position position="27"/>
    </location>
    <ligand>
        <name>S-adenosyl-L-methionine</name>
        <dbReference type="ChEBI" id="CHEBI:59789"/>
    </ligand>
</feature>
<dbReference type="PROSITE" id="PS51918">
    <property type="entry name" value="RADICAL_SAM"/>
    <property type="match status" value="1"/>
</dbReference>
<dbReference type="GO" id="GO:0061798">
    <property type="term" value="F:GTP 3',8'-cyclase activity"/>
    <property type="evidence" value="ECO:0007669"/>
    <property type="project" value="UniProtKB-UniRule"/>
</dbReference>
<dbReference type="SFLD" id="SFLDG01386">
    <property type="entry name" value="main_SPASM_domain-containing"/>
    <property type="match status" value="1"/>
</dbReference>
<evidence type="ECO:0000256" key="6">
    <source>
        <dbReference type="ARBA" id="ARBA00023004"/>
    </source>
</evidence>
<comment type="similarity">
    <text evidence="12">Belongs to the radical SAM superfamily. MoaA family.</text>
</comment>
<evidence type="ECO:0000256" key="5">
    <source>
        <dbReference type="ARBA" id="ARBA00022741"/>
    </source>
</evidence>
<feature type="binding site" evidence="12">
    <location>
        <position position="160"/>
    </location>
    <ligand>
        <name>GTP</name>
        <dbReference type="ChEBI" id="CHEBI:37565"/>
    </ligand>
</feature>
<proteinExistence type="inferred from homology"/>
<dbReference type="GO" id="GO:0005525">
    <property type="term" value="F:GTP binding"/>
    <property type="evidence" value="ECO:0007669"/>
    <property type="project" value="UniProtKB-UniRule"/>
</dbReference>
<dbReference type="GO" id="GO:1904047">
    <property type="term" value="F:S-adenosyl-L-methionine binding"/>
    <property type="evidence" value="ECO:0007669"/>
    <property type="project" value="UniProtKB-UniRule"/>
</dbReference>
<dbReference type="CDD" id="cd21117">
    <property type="entry name" value="Twitch_MoaA"/>
    <property type="match status" value="1"/>
</dbReference>
<evidence type="ECO:0000256" key="7">
    <source>
        <dbReference type="ARBA" id="ARBA00023014"/>
    </source>
</evidence>
<dbReference type="InterPro" id="IPR040064">
    <property type="entry name" value="MoaA-like"/>
</dbReference>
<dbReference type="InterPro" id="IPR007197">
    <property type="entry name" value="rSAM"/>
</dbReference>
<keyword evidence="4 12" id="KW-0479">Metal-binding</keyword>
<dbReference type="SUPFAM" id="SSF102114">
    <property type="entry name" value="Radical SAM enzymes"/>
    <property type="match status" value="1"/>
</dbReference>
<comment type="cofactor">
    <cofactor evidence="12">
        <name>[4Fe-4S] cluster</name>
        <dbReference type="ChEBI" id="CHEBI:49883"/>
    </cofactor>
    <text evidence="12">Binds 2 [4Fe-4S] clusters. Binds 1 [4Fe-4S] cluster coordinated with 3 cysteines and an exchangeable S-adenosyl-L-methionine and 1 [4Fe-4S] cluster coordinated with 3 cysteines and the GTP-derived substrate.</text>
</comment>
<dbReference type="NCBIfam" id="TIGR02666">
    <property type="entry name" value="moaA"/>
    <property type="match status" value="1"/>
</dbReference>
<feature type="binding site" evidence="12">
    <location>
        <position position="21"/>
    </location>
    <ligand>
        <name>[4Fe-4S] cluster</name>
        <dbReference type="ChEBI" id="CHEBI:49883"/>
        <label>1</label>
        <note>4Fe-4S-S-AdoMet</note>
    </ligand>
</feature>
<keyword evidence="8 12" id="KW-0342">GTP-binding</keyword>
<dbReference type="SFLD" id="SFLDG01383">
    <property type="entry name" value="cyclic_pyranopterin_phosphate"/>
    <property type="match status" value="1"/>
</dbReference>
<dbReference type="EMBL" id="SRJD01000002">
    <property type="protein sequence ID" value="TGA99900.1"/>
    <property type="molecule type" value="Genomic_DNA"/>
</dbReference>
<keyword evidence="9 12" id="KW-0501">Molybdenum cofactor biosynthesis</keyword>
<organism evidence="14 15">
    <name type="scientific">Sporolactobacillus shoreae</name>
    <dbReference type="NCBI Taxonomy" id="1465501"/>
    <lineage>
        <taxon>Bacteria</taxon>
        <taxon>Bacillati</taxon>
        <taxon>Bacillota</taxon>
        <taxon>Bacilli</taxon>
        <taxon>Bacillales</taxon>
        <taxon>Sporolactobacillaceae</taxon>
        <taxon>Sporolactobacillus</taxon>
    </lineage>
</organism>
<feature type="binding site" evidence="12">
    <location>
        <position position="123"/>
    </location>
    <ligand>
        <name>S-adenosyl-L-methionine</name>
        <dbReference type="ChEBI" id="CHEBI:59789"/>
    </ligand>
</feature>
<dbReference type="PANTHER" id="PTHR22960">
    <property type="entry name" value="MOLYBDOPTERIN COFACTOR SYNTHESIS PROTEIN A"/>
    <property type="match status" value="1"/>
</dbReference>
<evidence type="ECO:0000256" key="4">
    <source>
        <dbReference type="ARBA" id="ARBA00022723"/>
    </source>
</evidence>
<keyword evidence="2 12" id="KW-0004">4Fe-4S</keyword>
<dbReference type="Pfam" id="PF04055">
    <property type="entry name" value="Radical_SAM"/>
    <property type="match status" value="1"/>
</dbReference>
<comment type="caution">
    <text evidence="14">The sequence shown here is derived from an EMBL/GenBank/DDBJ whole genome shotgun (WGS) entry which is preliminary data.</text>
</comment>
<evidence type="ECO:0000256" key="11">
    <source>
        <dbReference type="ARBA" id="ARBA00048697"/>
    </source>
</evidence>
<dbReference type="CDD" id="cd01335">
    <property type="entry name" value="Radical_SAM"/>
    <property type="match status" value="1"/>
</dbReference>
<keyword evidence="15" id="KW-1185">Reference proteome</keyword>
<evidence type="ECO:0000256" key="12">
    <source>
        <dbReference type="HAMAP-Rule" id="MF_01225"/>
    </source>
</evidence>
<accession>A0A4Z0GRD0</accession>
<protein>
    <recommendedName>
        <fullName evidence="1 12">GTP 3',8-cyclase</fullName>
        <ecNumber evidence="1 12">4.1.99.22</ecNumber>
    </recommendedName>
    <alternativeName>
        <fullName evidence="12">Molybdenum cofactor biosynthesis protein A</fullName>
    </alternativeName>
</protein>
<dbReference type="UniPathway" id="UPA00344"/>
<evidence type="ECO:0000256" key="9">
    <source>
        <dbReference type="ARBA" id="ARBA00023150"/>
    </source>
</evidence>
<evidence type="ECO:0000256" key="3">
    <source>
        <dbReference type="ARBA" id="ARBA00022691"/>
    </source>
</evidence>
<evidence type="ECO:0000313" key="14">
    <source>
        <dbReference type="EMBL" id="TGA99900.1"/>
    </source>
</evidence>
<comment type="function">
    <text evidence="12">Catalyzes the cyclization of GTP to (8S)-3',8-cyclo-7,8-dihydroguanosine 5'-triphosphate.</text>
</comment>
<dbReference type="Pfam" id="PF06463">
    <property type="entry name" value="Mob_synth_C"/>
    <property type="match status" value="1"/>
</dbReference>
<dbReference type="AlphaFoldDB" id="A0A4Z0GRD0"/>
<dbReference type="GO" id="GO:0061799">
    <property type="term" value="F:cyclic pyranopterin monophosphate synthase activity"/>
    <property type="evidence" value="ECO:0007669"/>
    <property type="project" value="TreeGrafter"/>
</dbReference>
<feature type="binding site" evidence="12">
    <location>
        <position position="25"/>
    </location>
    <ligand>
        <name>[4Fe-4S] cluster</name>
        <dbReference type="ChEBI" id="CHEBI:49883"/>
        <label>1</label>
        <note>4Fe-4S-S-AdoMet</note>
    </ligand>
</feature>
<keyword evidence="3 12" id="KW-0949">S-adenosyl-L-methionine</keyword>
<evidence type="ECO:0000256" key="8">
    <source>
        <dbReference type="ARBA" id="ARBA00023134"/>
    </source>
</evidence>
<dbReference type="SFLD" id="SFLDS00029">
    <property type="entry name" value="Radical_SAM"/>
    <property type="match status" value="1"/>
</dbReference>
<dbReference type="PANTHER" id="PTHR22960:SF0">
    <property type="entry name" value="MOLYBDENUM COFACTOR BIOSYNTHESIS PROTEIN 1"/>
    <property type="match status" value="1"/>
</dbReference>
<dbReference type="GO" id="GO:0006777">
    <property type="term" value="P:Mo-molybdopterin cofactor biosynthetic process"/>
    <property type="evidence" value="ECO:0007669"/>
    <property type="project" value="UniProtKB-UniRule"/>
</dbReference>
<dbReference type="HAMAP" id="MF_01225_B">
    <property type="entry name" value="MoaA_B"/>
    <property type="match status" value="1"/>
</dbReference>
<comment type="subunit">
    <text evidence="12">Monomer and homodimer.</text>
</comment>
<feature type="domain" description="Radical SAM core" evidence="13">
    <location>
        <begin position="5"/>
        <end position="224"/>
    </location>
</feature>
<dbReference type="InterPro" id="IPR006638">
    <property type="entry name" value="Elp3/MiaA/NifB-like_rSAM"/>
</dbReference>
<feature type="binding site" evidence="12">
    <location>
        <position position="258"/>
    </location>
    <ligand>
        <name>[4Fe-4S] cluster</name>
        <dbReference type="ChEBI" id="CHEBI:49883"/>
        <label>2</label>
        <note>4Fe-4S-substrate</note>
    </ligand>
</feature>
<dbReference type="SMART" id="SM00729">
    <property type="entry name" value="Elp3"/>
    <property type="match status" value="1"/>
</dbReference>
<feature type="binding site" evidence="12">
    <location>
        <position position="28"/>
    </location>
    <ligand>
        <name>[4Fe-4S] cluster</name>
        <dbReference type="ChEBI" id="CHEBI:49883"/>
        <label>1</label>
        <note>4Fe-4S-S-AdoMet</note>
    </ligand>
</feature>
<feature type="binding site" evidence="12">
    <location>
        <position position="261"/>
    </location>
    <ligand>
        <name>[4Fe-4S] cluster</name>
        <dbReference type="ChEBI" id="CHEBI:49883"/>
        <label>2</label>
        <note>4Fe-4S-substrate</note>
    </ligand>
</feature>
<dbReference type="InterPro" id="IPR013483">
    <property type="entry name" value="MoaA"/>
</dbReference>
<dbReference type="InterPro" id="IPR000385">
    <property type="entry name" value="MoaA_NifB_PqqE_Fe-S-bd_CS"/>
</dbReference>
<evidence type="ECO:0000259" key="13">
    <source>
        <dbReference type="PROSITE" id="PS51918"/>
    </source>
</evidence>
<dbReference type="EC" id="4.1.99.22" evidence="1 12"/>
<feature type="binding site" evidence="12">
    <location>
        <position position="72"/>
    </location>
    <ligand>
        <name>S-adenosyl-L-methionine</name>
        <dbReference type="ChEBI" id="CHEBI:59789"/>
    </ligand>
</feature>
<sequence length="336" mass="38523">MLTDQLRRPLRDLRISVIDRCNFRCRYCMPKEIFGPDFPFLPQDQLLTFDELKRLVQLFVKLGVQKIRITGGEPLLRKDVSKLVFMLRDIDGLKDIAMSTNGVLLPKYARQLKESGLDRVSVSLDSLDDEKFGFMNGRGTKVKTVLNGIKAAQDAGLPVKVNMVVQKGINEQDILPLARYFRKTDCILRFIEYMDVGNVNGWKMDNVVSKKKIFDMINQEMPLEALEPNYRGEVASRFLYKGTNKEIGIISSVTDTFCSNCTRARLSADGKLYTCLFAAKGNDLKAYLRSGVTDSMILERLKNIWSLRRDRYSEERQQLIKDHQGYKKIEMSYIGG</sequence>
<dbReference type="GO" id="GO:0046872">
    <property type="term" value="F:metal ion binding"/>
    <property type="evidence" value="ECO:0007669"/>
    <property type="project" value="UniProtKB-KW"/>
</dbReference>
<gene>
    <name evidence="12 14" type="primary">moaA</name>
    <name evidence="14" type="ORF">E4665_02830</name>
</gene>
<dbReference type="Proteomes" id="UP000298347">
    <property type="component" value="Unassembled WGS sequence"/>
</dbReference>
<dbReference type="GO" id="GO:0051539">
    <property type="term" value="F:4 iron, 4 sulfur cluster binding"/>
    <property type="evidence" value="ECO:0007669"/>
    <property type="project" value="UniProtKB-UniRule"/>
</dbReference>
<keyword evidence="7 12" id="KW-0411">Iron-sulfur</keyword>
<evidence type="ECO:0000256" key="2">
    <source>
        <dbReference type="ARBA" id="ARBA00022485"/>
    </source>
</evidence>
<dbReference type="InterPro" id="IPR010505">
    <property type="entry name" value="MoaA_twitch"/>
</dbReference>
<feature type="binding site" evidence="12">
    <location>
        <position position="14"/>
    </location>
    <ligand>
        <name>GTP</name>
        <dbReference type="ChEBI" id="CHEBI:37565"/>
    </ligand>
</feature>
<comment type="catalytic activity">
    <reaction evidence="11 12">
        <text>GTP + AH2 + S-adenosyl-L-methionine = (8S)-3',8-cyclo-7,8-dihydroguanosine 5'-triphosphate + 5'-deoxyadenosine + L-methionine + A + H(+)</text>
        <dbReference type="Rhea" id="RHEA:49576"/>
        <dbReference type="ChEBI" id="CHEBI:13193"/>
        <dbReference type="ChEBI" id="CHEBI:15378"/>
        <dbReference type="ChEBI" id="CHEBI:17319"/>
        <dbReference type="ChEBI" id="CHEBI:17499"/>
        <dbReference type="ChEBI" id="CHEBI:37565"/>
        <dbReference type="ChEBI" id="CHEBI:57844"/>
        <dbReference type="ChEBI" id="CHEBI:59789"/>
        <dbReference type="ChEBI" id="CHEBI:131766"/>
        <dbReference type="EC" id="4.1.99.22"/>
    </reaction>
</comment>
<keyword evidence="10 12" id="KW-0456">Lyase</keyword>
<evidence type="ECO:0000256" key="1">
    <source>
        <dbReference type="ARBA" id="ARBA00012167"/>
    </source>
</evidence>
<keyword evidence="5 12" id="KW-0547">Nucleotide-binding</keyword>
<feature type="binding site" evidence="12">
    <location>
        <begin position="263"/>
        <end position="265"/>
    </location>
    <ligand>
        <name>GTP</name>
        <dbReference type="ChEBI" id="CHEBI:37565"/>
    </ligand>
</feature>
<feature type="binding site" evidence="12">
    <location>
        <position position="99"/>
    </location>
    <ligand>
        <name>GTP</name>
        <dbReference type="ChEBI" id="CHEBI:37565"/>
    </ligand>
</feature>
<name>A0A4Z0GRD0_9BACL</name>
<dbReference type="Gene3D" id="3.20.20.70">
    <property type="entry name" value="Aldolase class I"/>
    <property type="match status" value="1"/>
</dbReference>
<dbReference type="InterPro" id="IPR050105">
    <property type="entry name" value="MoCo_biosynth_MoaA/MoaC"/>
</dbReference>
<dbReference type="InterPro" id="IPR058240">
    <property type="entry name" value="rSAM_sf"/>
</dbReference>
<evidence type="ECO:0000256" key="10">
    <source>
        <dbReference type="ARBA" id="ARBA00023239"/>
    </source>
</evidence>
<feature type="binding site" evidence="12">
    <location>
        <position position="68"/>
    </location>
    <ligand>
        <name>GTP</name>
        <dbReference type="ChEBI" id="CHEBI:37565"/>
    </ligand>
</feature>